<dbReference type="AlphaFoldDB" id="X1TWT6"/>
<accession>X1TWT6</accession>
<dbReference type="EMBL" id="BARW01008445">
    <property type="protein sequence ID" value="GAI84469.1"/>
    <property type="molecule type" value="Genomic_DNA"/>
</dbReference>
<gene>
    <name evidence="3" type="ORF">S12H4_17301</name>
</gene>
<dbReference type="InterPro" id="IPR018649">
    <property type="entry name" value="SHOCT"/>
</dbReference>
<organism evidence="3">
    <name type="scientific">marine sediment metagenome</name>
    <dbReference type="NCBI Taxonomy" id="412755"/>
    <lineage>
        <taxon>unclassified sequences</taxon>
        <taxon>metagenomes</taxon>
        <taxon>ecological metagenomes</taxon>
    </lineage>
</organism>
<feature type="domain" description="SHOCT" evidence="2">
    <location>
        <begin position="58"/>
        <end position="83"/>
    </location>
</feature>
<keyword evidence="1" id="KW-1133">Transmembrane helix</keyword>
<comment type="caution">
    <text evidence="3">The sequence shown here is derived from an EMBL/GenBank/DDBJ whole genome shotgun (WGS) entry which is preliminary data.</text>
</comment>
<sequence length="84" mass="9579">MMWPNMMGGFFGGGGFIWMIFIFIFIVAIIIGIVLLIVWLVKRASYPGEIPTTKTGNAMEILKERYAKGEITKKEFEIMKKDIS</sequence>
<reference evidence="3" key="1">
    <citation type="journal article" date="2014" name="Front. Microbiol.">
        <title>High frequency of phylogenetically diverse reductive dehalogenase-homologous genes in deep subseafloor sedimentary metagenomes.</title>
        <authorList>
            <person name="Kawai M."/>
            <person name="Futagami T."/>
            <person name="Toyoda A."/>
            <person name="Takaki Y."/>
            <person name="Nishi S."/>
            <person name="Hori S."/>
            <person name="Arai W."/>
            <person name="Tsubouchi T."/>
            <person name="Morono Y."/>
            <person name="Uchiyama I."/>
            <person name="Ito T."/>
            <person name="Fujiyama A."/>
            <person name="Inagaki F."/>
            <person name="Takami H."/>
        </authorList>
    </citation>
    <scope>NUCLEOTIDE SEQUENCE</scope>
    <source>
        <strain evidence="3">Expedition CK06-06</strain>
    </source>
</reference>
<evidence type="ECO:0000313" key="3">
    <source>
        <dbReference type="EMBL" id="GAI84469.1"/>
    </source>
</evidence>
<feature type="transmembrane region" description="Helical" evidence="1">
    <location>
        <begin position="16"/>
        <end position="41"/>
    </location>
</feature>
<dbReference type="Pfam" id="PF09851">
    <property type="entry name" value="SHOCT"/>
    <property type="match status" value="1"/>
</dbReference>
<protein>
    <recommendedName>
        <fullName evidence="2">SHOCT domain-containing protein</fullName>
    </recommendedName>
</protein>
<name>X1TWT6_9ZZZZ</name>
<evidence type="ECO:0000259" key="2">
    <source>
        <dbReference type="Pfam" id="PF09851"/>
    </source>
</evidence>
<keyword evidence="1" id="KW-0472">Membrane</keyword>
<evidence type="ECO:0000256" key="1">
    <source>
        <dbReference type="SAM" id="Phobius"/>
    </source>
</evidence>
<keyword evidence="1" id="KW-0812">Transmembrane</keyword>
<proteinExistence type="predicted"/>